<dbReference type="Pfam" id="PF09861">
    <property type="entry name" value="Lar_N"/>
    <property type="match status" value="1"/>
</dbReference>
<dbReference type="EMBL" id="DQZW01000160">
    <property type="protein sequence ID" value="HDL89938.1"/>
    <property type="molecule type" value="Genomic_DNA"/>
</dbReference>
<evidence type="ECO:0000313" key="2">
    <source>
        <dbReference type="EMBL" id="HDL89938.1"/>
    </source>
</evidence>
<sequence length="474" mass="52632">MQEVLLDYGDTKMRVELPNSATVVRYGKTYTDPLEVDNFAATRKALTEPLRLKPLREQAGPNKKIVIGFPDRVKGGAQINSHRKVAIPLVLEELLQGGANLENITLLCGMGLHRKNTLEEWYWYLGKEIVSQFYPDRLINHDGESYDICDFGVDDMGNRVTFNRTLAEADIPIVIGHCAGNPYGGYSGGYKMVVTGFTSQHSIASHHCTETMHRSDWLGASPNSHMRRQFRSIGQAIEKNISKKIFALDAVLGQHSQVLGVAAGELTAVEEATWPLADQRTNIDLDMSEPADILVIGLPRNFHYGPGMGTNPILMSLAIGGQLSRCWGAFREGGVIVGTSVCDGWFNSNWFPSYLETYKALQKYCSPKEFLASEDARRISNDEEYTFKYSNYYTYHPFHAMSMISGGSVPNIRCSAVYLAGTKAPEYARGMGFIPTSTFQEAMQLAKKHVGKNPNILCTPECFSGGVPVHLHRK</sequence>
<dbReference type="Proteomes" id="UP000886355">
    <property type="component" value="Unassembled WGS sequence"/>
</dbReference>
<accession>A0A7C1AVV5</accession>
<dbReference type="InterPro" id="IPR048068">
    <property type="entry name" value="LarA-like"/>
</dbReference>
<dbReference type="GO" id="GO:0050043">
    <property type="term" value="F:lactate racemase activity"/>
    <property type="evidence" value="ECO:0007669"/>
    <property type="project" value="InterPro"/>
</dbReference>
<dbReference type="Gene3D" id="3.90.226.30">
    <property type="match status" value="1"/>
</dbReference>
<organism evidence="2">
    <name type="scientific">Thermodesulforhabdus norvegica</name>
    <dbReference type="NCBI Taxonomy" id="39841"/>
    <lineage>
        <taxon>Bacteria</taxon>
        <taxon>Pseudomonadati</taxon>
        <taxon>Thermodesulfobacteriota</taxon>
        <taxon>Syntrophobacteria</taxon>
        <taxon>Syntrophobacterales</taxon>
        <taxon>Thermodesulforhabdaceae</taxon>
        <taxon>Thermodesulforhabdus</taxon>
    </lineage>
</organism>
<dbReference type="PANTHER" id="PTHR33171:SF17">
    <property type="entry name" value="LARA-LIKE N-TERMINAL DOMAIN-CONTAINING PROTEIN"/>
    <property type="match status" value="1"/>
</dbReference>
<proteinExistence type="predicted"/>
<protein>
    <submittedName>
        <fullName evidence="2">DUF2088 domain-containing protein</fullName>
    </submittedName>
</protein>
<comment type="caution">
    <text evidence="2">The sequence shown here is derived from an EMBL/GenBank/DDBJ whole genome shotgun (WGS) entry which is preliminary data.</text>
</comment>
<dbReference type="InterPro" id="IPR018657">
    <property type="entry name" value="LarA-like_N"/>
</dbReference>
<feature type="domain" description="LarA-like N-terminal" evidence="1">
    <location>
        <begin position="8"/>
        <end position="212"/>
    </location>
</feature>
<name>A0A7C1AVV5_9BACT</name>
<dbReference type="InterPro" id="IPR043166">
    <property type="entry name" value="LarA-like_C"/>
</dbReference>
<reference evidence="2" key="1">
    <citation type="journal article" date="2020" name="mSystems">
        <title>Genome- and Community-Level Interaction Insights into Carbon Utilization and Element Cycling Functions of Hydrothermarchaeota in Hydrothermal Sediment.</title>
        <authorList>
            <person name="Zhou Z."/>
            <person name="Liu Y."/>
            <person name="Xu W."/>
            <person name="Pan J."/>
            <person name="Luo Z.H."/>
            <person name="Li M."/>
        </authorList>
    </citation>
    <scope>NUCLEOTIDE SEQUENCE [LARGE SCALE GENOMIC DNA]</scope>
    <source>
        <strain evidence="2">HyVt-19</strain>
    </source>
</reference>
<evidence type="ECO:0000259" key="1">
    <source>
        <dbReference type="Pfam" id="PF09861"/>
    </source>
</evidence>
<dbReference type="Gene3D" id="3.40.50.11440">
    <property type="match status" value="1"/>
</dbReference>
<gene>
    <name evidence="2" type="ORF">ENG14_03440</name>
</gene>
<dbReference type="AlphaFoldDB" id="A0A7C1AVV5"/>
<dbReference type="PANTHER" id="PTHR33171">
    <property type="entry name" value="LAR_N DOMAIN-CONTAINING PROTEIN"/>
    <property type="match status" value="1"/>
</dbReference>